<dbReference type="Gene3D" id="1.50.40.10">
    <property type="entry name" value="Mitochondrial carrier domain"/>
    <property type="match status" value="2"/>
</dbReference>
<keyword evidence="6" id="KW-1133">Transmembrane helix</keyword>
<dbReference type="Pfam" id="PF00153">
    <property type="entry name" value="Mito_carr"/>
    <property type="match status" value="3"/>
</dbReference>
<comment type="subcellular location">
    <subcellularLocation>
        <location evidence="1">Mitochondrion membrane</location>
        <topology evidence="1">Multi-pass membrane protein</topology>
    </subcellularLocation>
</comment>
<dbReference type="STRING" id="983506.L8X228"/>
<keyword evidence="12" id="KW-1185">Reference proteome</keyword>
<evidence type="ECO:0000256" key="6">
    <source>
        <dbReference type="ARBA" id="ARBA00022989"/>
    </source>
</evidence>
<evidence type="ECO:0000256" key="4">
    <source>
        <dbReference type="ARBA" id="ARBA00022692"/>
    </source>
</evidence>
<comment type="caution">
    <text evidence="11">The sequence shown here is derived from an EMBL/GenBank/DDBJ whole genome shotgun (WGS) entry which is preliminary data.</text>
</comment>
<evidence type="ECO:0000256" key="2">
    <source>
        <dbReference type="ARBA" id="ARBA00006375"/>
    </source>
</evidence>
<feature type="repeat" description="Solcar" evidence="9">
    <location>
        <begin position="118"/>
        <end position="204"/>
    </location>
</feature>
<dbReference type="GO" id="GO:0031966">
    <property type="term" value="C:mitochondrial membrane"/>
    <property type="evidence" value="ECO:0007669"/>
    <property type="project" value="UniProtKB-SubCell"/>
</dbReference>
<gene>
    <name evidence="11" type="ORF">AG1IA_02894</name>
</gene>
<reference evidence="11 12" key="1">
    <citation type="journal article" date="2013" name="Nat. Commun.">
        <title>The evolution and pathogenic mechanisms of the rice sheath blight pathogen.</title>
        <authorList>
            <person name="Zheng A."/>
            <person name="Lin R."/>
            <person name="Xu L."/>
            <person name="Qin P."/>
            <person name="Tang C."/>
            <person name="Ai P."/>
            <person name="Zhang D."/>
            <person name="Liu Y."/>
            <person name="Sun Z."/>
            <person name="Feng H."/>
            <person name="Wang Y."/>
            <person name="Chen Y."/>
            <person name="Liang X."/>
            <person name="Fu R."/>
            <person name="Li Q."/>
            <person name="Zhang J."/>
            <person name="Yu X."/>
            <person name="Xie Z."/>
            <person name="Ding L."/>
            <person name="Guan P."/>
            <person name="Tang J."/>
            <person name="Liang Y."/>
            <person name="Wang S."/>
            <person name="Deng Q."/>
            <person name="Li S."/>
            <person name="Zhu J."/>
            <person name="Wang L."/>
            <person name="Liu H."/>
            <person name="Li P."/>
        </authorList>
    </citation>
    <scope>NUCLEOTIDE SEQUENCE [LARGE SCALE GENOMIC DNA]</scope>
    <source>
        <strain evidence="12">AG-1 IA</strain>
    </source>
</reference>
<evidence type="ECO:0000256" key="1">
    <source>
        <dbReference type="ARBA" id="ARBA00004225"/>
    </source>
</evidence>
<evidence type="ECO:0000256" key="3">
    <source>
        <dbReference type="ARBA" id="ARBA00022448"/>
    </source>
</evidence>
<accession>L8X228</accession>
<evidence type="ECO:0000313" key="11">
    <source>
        <dbReference type="EMBL" id="ELU43083.1"/>
    </source>
</evidence>
<dbReference type="EMBL" id="AFRT01000610">
    <property type="protein sequence ID" value="ELU43083.1"/>
    <property type="molecule type" value="Genomic_DNA"/>
</dbReference>
<keyword evidence="3 10" id="KW-0813">Transport</keyword>
<dbReference type="PROSITE" id="PS50920">
    <property type="entry name" value="SOLCAR"/>
    <property type="match status" value="3"/>
</dbReference>
<dbReference type="OMA" id="AWYAGCT"/>
<feature type="repeat" description="Solcar" evidence="9">
    <location>
        <begin position="7"/>
        <end position="90"/>
    </location>
</feature>
<dbReference type="SUPFAM" id="SSF103506">
    <property type="entry name" value="Mitochondrial carrier"/>
    <property type="match status" value="1"/>
</dbReference>
<dbReference type="InterPro" id="IPR018108">
    <property type="entry name" value="MCP_transmembrane"/>
</dbReference>
<dbReference type="OrthoDB" id="44467at2759"/>
<evidence type="ECO:0000256" key="8">
    <source>
        <dbReference type="ARBA" id="ARBA00023136"/>
    </source>
</evidence>
<dbReference type="AlphaFoldDB" id="L8X228"/>
<sequence>MATKKDTKPWQSLAAGTFAGAVEAFVTYPTEFVKTRSQFDGNKEGPITIVRNTWNQHGIRGFYSGCTALVVGNAAKAGVRFVSYDRFKRALADKDVGLLELEYLEILLILRQGKVSAPRSLVAGLGAGMMEAIFAVTPSETIKTKLIDDSKLPQPRFRGLIHGTGIIVREEGIRGIYRGLFPVMMRQGANSAVRFTTYSTLKQFVQSNMRLREGVPLPSSVTFGVGAIAGLVTVYTTMPLDSVIKTRMQSLKARSQYKNSFDCAYQTFVNDGLLSFWRGATPRLARLMASRLEIDVLRSTNSCTHS</sequence>
<dbReference type="InterPro" id="IPR049563">
    <property type="entry name" value="TXTP-like"/>
</dbReference>
<evidence type="ECO:0000256" key="7">
    <source>
        <dbReference type="ARBA" id="ARBA00023128"/>
    </source>
</evidence>
<evidence type="ECO:0000256" key="10">
    <source>
        <dbReference type="RuleBase" id="RU000488"/>
    </source>
</evidence>
<keyword evidence="4 9" id="KW-0812">Transmembrane</keyword>
<proteinExistence type="inferred from homology"/>
<protein>
    <submittedName>
        <fullName evidence="11">Citrate transporter</fullName>
    </submittedName>
</protein>
<evidence type="ECO:0000313" key="12">
    <source>
        <dbReference type="Proteomes" id="UP000011668"/>
    </source>
</evidence>
<keyword evidence="7" id="KW-0496">Mitochondrion</keyword>
<dbReference type="Proteomes" id="UP000011668">
    <property type="component" value="Unassembled WGS sequence"/>
</dbReference>
<evidence type="ECO:0000256" key="9">
    <source>
        <dbReference type="PROSITE-ProRule" id="PRU00282"/>
    </source>
</evidence>
<dbReference type="GO" id="GO:0071913">
    <property type="term" value="F:citrate secondary active transmembrane transporter activity"/>
    <property type="evidence" value="ECO:0007669"/>
    <property type="project" value="TreeGrafter"/>
</dbReference>
<dbReference type="PANTHER" id="PTHR45788">
    <property type="entry name" value="SUCCINATE/FUMARATE MITOCHONDRIAL TRANSPORTER-RELATED"/>
    <property type="match status" value="1"/>
</dbReference>
<keyword evidence="5" id="KW-0677">Repeat</keyword>
<evidence type="ECO:0000256" key="5">
    <source>
        <dbReference type="ARBA" id="ARBA00022737"/>
    </source>
</evidence>
<dbReference type="HOGENOM" id="CLU_015166_5_1_1"/>
<organism evidence="11 12">
    <name type="scientific">Thanatephorus cucumeris (strain AG1-IA)</name>
    <name type="common">Rice sheath blight fungus</name>
    <name type="synonym">Rhizoctonia solani</name>
    <dbReference type="NCBI Taxonomy" id="983506"/>
    <lineage>
        <taxon>Eukaryota</taxon>
        <taxon>Fungi</taxon>
        <taxon>Dikarya</taxon>
        <taxon>Basidiomycota</taxon>
        <taxon>Agaricomycotina</taxon>
        <taxon>Agaricomycetes</taxon>
        <taxon>Cantharellales</taxon>
        <taxon>Ceratobasidiaceae</taxon>
        <taxon>Rhizoctonia</taxon>
        <taxon>Rhizoctonia solani AG-1</taxon>
    </lineage>
</organism>
<feature type="repeat" description="Solcar" evidence="9">
    <location>
        <begin position="217"/>
        <end position="303"/>
    </location>
</feature>
<comment type="similarity">
    <text evidence="2 10">Belongs to the mitochondrial carrier (TC 2.A.29) family.</text>
</comment>
<dbReference type="InterPro" id="IPR023395">
    <property type="entry name" value="MCP_dom_sf"/>
</dbReference>
<name>L8X228_THACA</name>
<dbReference type="GO" id="GO:0006843">
    <property type="term" value="P:mitochondrial citrate transmembrane transport"/>
    <property type="evidence" value="ECO:0007669"/>
    <property type="project" value="TreeGrafter"/>
</dbReference>
<keyword evidence="8 9" id="KW-0472">Membrane</keyword>
<dbReference type="PANTHER" id="PTHR45788:SF4">
    <property type="entry name" value="TRICARBOXYLATE TRANSPORT PROTEIN, MITOCHONDRIAL"/>
    <property type="match status" value="1"/>
</dbReference>